<evidence type="ECO:0000313" key="3">
    <source>
        <dbReference type="Proteomes" id="UP000536685"/>
    </source>
</evidence>
<name>A0A841APZ1_9MICO</name>
<dbReference type="Gene3D" id="1.10.10.10">
    <property type="entry name" value="Winged helix-like DNA-binding domain superfamily/Winged helix DNA-binding domain"/>
    <property type="match status" value="1"/>
</dbReference>
<dbReference type="EMBL" id="JACHMJ010000001">
    <property type="protein sequence ID" value="MBB5844368.1"/>
    <property type="molecule type" value="Genomic_DNA"/>
</dbReference>
<dbReference type="InterPro" id="IPR000835">
    <property type="entry name" value="HTH_MarR-typ"/>
</dbReference>
<dbReference type="SUPFAM" id="SSF46785">
    <property type="entry name" value="Winged helix' DNA-binding domain"/>
    <property type="match status" value="1"/>
</dbReference>
<protein>
    <submittedName>
        <fullName evidence="2">DNA-binding MarR family transcriptional regulator</fullName>
    </submittedName>
</protein>
<dbReference type="PANTHER" id="PTHR33164:SF43">
    <property type="entry name" value="HTH-TYPE TRANSCRIPTIONAL REPRESSOR YETL"/>
    <property type="match status" value="1"/>
</dbReference>
<organism evidence="2 3">
    <name type="scientific">Conyzicola lurida</name>
    <dbReference type="NCBI Taxonomy" id="1172621"/>
    <lineage>
        <taxon>Bacteria</taxon>
        <taxon>Bacillati</taxon>
        <taxon>Actinomycetota</taxon>
        <taxon>Actinomycetes</taxon>
        <taxon>Micrococcales</taxon>
        <taxon>Microbacteriaceae</taxon>
        <taxon>Conyzicola</taxon>
    </lineage>
</organism>
<dbReference type="InterPro" id="IPR036390">
    <property type="entry name" value="WH_DNA-bd_sf"/>
</dbReference>
<dbReference type="AlphaFoldDB" id="A0A841APZ1"/>
<feature type="domain" description="HTH marR-type" evidence="1">
    <location>
        <begin position="15"/>
        <end position="155"/>
    </location>
</feature>
<dbReference type="InterPro" id="IPR039422">
    <property type="entry name" value="MarR/SlyA-like"/>
</dbReference>
<dbReference type="Proteomes" id="UP000536685">
    <property type="component" value="Unassembled WGS sequence"/>
</dbReference>
<dbReference type="PANTHER" id="PTHR33164">
    <property type="entry name" value="TRANSCRIPTIONAL REGULATOR, MARR FAMILY"/>
    <property type="match status" value="1"/>
</dbReference>
<accession>A0A841APZ1</accession>
<evidence type="ECO:0000313" key="2">
    <source>
        <dbReference type="EMBL" id="MBB5844368.1"/>
    </source>
</evidence>
<comment type="caution">
    <text evidence="2">The sequence shown here is derived from an EMBL/GenBank/DDBJ whole genome shotgun (WGS) entry which is preliminary data.</text>
</comment>
<dbReference type="RefSeq" id="WP_184238439.1">
    <property type="nucleotide sequence ID" value="NZ_JACHMJ010000001.1"/>
</dbReference>
<dbReference type="GO" id="GO:0003677">
    <property type="term" value="F:DNA binding"/>
    <property type="evidence" value="ECO:0007669"/>
    <property type="project" value="UniProtKB-KW"/>
</dbReference>
<keyword evidence="2" id="KW-0238">DNA-binding</keyword>
<dbReference type="SMART" id="SM00347">
    <property type="entry name" value="HTH_MARR"/>
    <property type="match status" value="1"/>
</dbReference>
<dbReference type="PROSITE" id="PS50995">
    <property type="entry name" value="HTH_MARR_2"/>
    <property type="match status" value="1"/>
</dbReference>
<sequence length="167" mass="17665">MTNRHPDPDGSGGTNSPLGADVLLELVAYRSAEEAMRRRTGDSMHMGATDLQAIRFLLKRQGQGISVSGRELGDYLGMTSASVTSLLDRLTASGHVARTPDPANRRSNLVTATAGSDDEVRQTLGAMHARMIEVTRSLKPEDAALVASFLTSMTAAVDAVDRDPAAA</sequence>
<dbReference type="InterPro" id="IPR036388">
    <property type="entry name" value="WH-like_DNA-bd_sf"/>
</dbReference>
<dbReference type="Pfam" id="PF12802">
    <property type="entry name" value="MarR_2"/>
    <property type="match status" value="1"/>
</dbReference>
<dbReference type="GO" id="GO:0006950">
    <property type="term" value="P:response to stress"/>
    <property type="evidence" value="ECO:0007669"/>
    <property type="project" value="TreeGrafter"/>
</dbReference>
<proteinExistence type="predicted"/>
<keyword evidence="3" id="KW-1185">Reference proteome</keyword>
<dbReference type="GO" id="GO:0003700">
    <property type="term" value="F:DNA-binding transcription factor activity"/>
    <property type="evidence" value="ECO:0007669"/>
    <property type="project" value="InterPro"/>
</dbReference>
<reference evidence="2 3" key="1">
    <citation type="submission" date="2020-08" db="EMBL/GenBank/DDBJ databases">
        <title>Sequencing the genomes of 1000 actinobacteria strains.</title>
        <authorList>
            <person name="Klenk H.-P."/>
        </authorList>
    </citation>
    <scope>NUCLEOTIDE SEQUENCE [LARGE SCALE GENOMIC DNA]</scope>
    <source>
        <strain evidence="2 3">DSM 105784</strain>
    </source>
</reference>
<evidence type="ECO:0000259" key="1">
    <source>
        <dbReference type="PROSITE" id="PS50995"/>
    </source>
</evidence>
<gene>
    <name evidence="2" type="ORF">HD599_002691</name>
</gene>